<keyword evidence="3" id="KW-1185">Reference proteome</keyword>
<reference evidence="2" key="1">
    <citation type="submission" date="2020-05" db="EMBL/GenBank/DDBJ databases">
        <title>WGS assembly of Panicum virgatum.</title>
        <authorList>
            <person name="Lovell J.T."/>
            <person name="Jenkins J."/>
            <person name="Shu S."/>
            <person name="Juenger T.E."/>
            <person name="Schmutz J."/>
        </authorList>
    </citation>
    <scope>NUCLEOTIDE SEQUENCE</scope>
    <source>
        <strain evidence="2">AP13</strain>
    </source>
</reference>
<name>A0A8T0PBQ8_PANVG</name>
<evidence type="ECO:0000313" key="3">
    <source>
        <dbReference type="Proteomes" id="UP000823388"/>
    </source>
</evidence>
<accession>A0A8T0PBQ8</accession>
<dbReference type="Proteomes" id="UP000823388">
    <property type="component" value="Chromosome 8N"/>
</dbReference>
<feature type="region of interest" description="Disordered" evidence="1">
    <location>
        <begin position="428"/>
        <end position="447"/>
    </location>
</feature>
<evidence type="ECO:0000256" key="1">
    <source>
        <dbReference type="SAM" id="MobiDB-lite"/>
    </source>
</evidence>
<dbReference type="EMBL" id="CM029052">
    <property type="protein sequence ID" value="KAG2556686.1"/>
    <property type="molecule type" value="Genomic_DNA"/>
</dbReference>
<gene>
    <name evidence="2" type="ORF">PVAP13_8NG064201</name>
</gene>
<proteinExistence type="predicted"/>
<comment type="caution">
    <text evidence="2">The sequence shown here is derived from an EMBL/GenBank/DDBJ whole genome shotgun (WGS) entry which is preliminary data.</text>
</comment>
<sequence>MSECLEMHQPWPPPAFALVPENSIGQRPMPWPSFSFPLVSMLIRASYLPLIYRLNMETEFKFRLLIGQSLLHGDICAYLYVAIMEWTMDRMLIGTAEIDQHWNHGMFCVSYLPVWPSSMLVLGYQTSKKGRPSSVILASCLKYCRMSACFLHHLFYLELLLVSMEKVQIPVQRDVLQCLKLLVWLQQQLCDGLLTSIINYQVIPWDPGGDQFFLDRSGSRNCLGDLEVRQTDEVADALYNQRILCGAVTIATYLWKHQQLSSIEQNENKTEYSEGKVSWLKFPWCPPVQDKPISNEKDLWLLPWLSFKCAEHIVFEPQGFSQSWSSSVAQLGLFPSQGWSSELRVAHVVKALQFGDGRHVVRAEDIKVPWDPGGLLFFESAWGQADFLEGKDVMDLLRGSKESWVRLDVAQEAFSTICTKGEEETERPCRLTRSRTGQPAAASLRSR</sequence>
<protein>
    <submittedName>
        <fullName evidence="2">Uncharacterized protein</fullName>
    </submittedName>
</protein>
<evidence type="ECO:0000313" key="2">
    <source>
        <dbReference type="EMBL" id="KAG2556686.1"/>
    </source>
</evidence>
<dbReference type="AlphaFoldDB" id="A0A8T0PBQ8"/>
<organism evidence="2 3">
    <name type="scientific">Panicum virgatum</name>
    <name type="common">Blackwell switchgrass</name>
    <dbReference type="NCBI Taxonomy" id="38727"/>
    <lineage>
        <taxon>Eukaryota</taxon>
        <taxon>Viridiplantae</taxon>
        <taxon>Streptophyta</taxon>
        <taxon>Embryophyta</taxon>
        <taxon>Tracheophyta</taxon>
        <taxon>Spermatophyta</taxon>
        <taxon>Magnoliopsida</taxon>
        <taxon>Liliopsida</taxon>
        <taxon>Poales</taxon>
        <taxon>Poaceae</taxon>
        <taxon>PACMAD clade</taxon>
        <taxon>Panicoideae</taxon>
        <taxon>Panicodae</taxon>
        <taxon>Paniceae</taxon>
        <taxon>Panicinae</taxon>
        <taxon>Panicum</taxon>
        <taxon>Panicum sect. Hiantes</taxon>
    </lineage>
</organism>